<evidence type="ECO:0000256" key="2">
    <source>
        <dbReference type="SAM" id="MobiDB-lite"/>
    </source>
</evidence>
<dbReference type="EMBL" id="KL648716">
    <property type="protein sequence ID" value="KEY65041.1"/>
    <property type="molecule type" value="Genomic_DNA"/>
</dbReference>
<keyword evidence="1" id="KW-0175">Coiled coil</keyword>
<evidence type="ECO:0008006" key="5">
    <source>
        <dbReference type="Google" id="ProtNLM"/>
    </source>
</evidence>
<evidence type="ECO:0000256" key="1">
    <source>
        <dbReference type="SAM" id="Coils"/>
    </source>
</evidence>
<feature type="coiled-coil region" evidence="1">
    <location>
        <begin position="36"/>
        <end position="77"/>
    </location>
</feature>
<accession>A0A084AIB2</accession>
<dbReference type="Proteomes" id="UP000028045">
    <property type="component" value="Unassembled WGS sequence"/>
</dbReference>
<evidence type="ECO:0000313" key="3">
    <source>
        <dbReference type="EMBL" id="KEY65041.1"/>
    </source>
</evidence>
<dbReference type="HOGENOM" id="CLU_071868_0_0_1"/>
<gene>
    <name evidence="3" type="ORF">S7711_08433</name>
</gene>
<dbReference type="PANTHER" id="PTHR42070:SF1">
    <property type="entry name" value="FILAMENT ASSOCIATED PROTEIN, PUTATIVE (AFU_ORTHOLOGUE AFUA_8G06630)-RELATED"/>
    <property type="match status" value="1"/>
</dbReference>
<reference evidence="3 4" key="1">
    <citation type="journal article" date="2014" name="BMC Genomics">
        <title>Comparative genome sequencing reveals chemotype-specific gene clusters in the toxigenic black mold Stachybotrys.</title>
        <authorList>
            <person name="Semeiks J."/>
            <person name="Borek D."/>
            <person name="Otwinowski Z."/>
            <person name="Grishin N.V."/>
        </authorList>
    </citation>
    <scope>NUCLEOTIDE SEQUENCE [LARGE SCALE GENOMIC DNA]</scope>
    <source>
        <strain evidence="4">CBS 109288 / IBT 7711</strain>
    </source>
</reference>
<name>A0A084AIB2_STACB</name>
<feature type="compositionally biased region" description="Low complexity" evidence="2">
    <location>
        <begin position="145"/>
        <end position="157"/>
    </location>
</feature>
<sequence length="261" mass="29061">MVPNRSPSALSTQHRANLARIRENQRRSRARRREYLQELEQRLRLCELQGVEASAEVQLAARRVAGENKQLRELLNKCGIGDEHIEQYLQTGITPFAENAPAQSYSTGNPGSAVQSLQHLISPRRPTCLDNTAIFQVPSPISREGSSTLSGTTSISSPWEPSQPPSYSYGQQPHQLGDVPPMPVTQPMQPSYTLALAPSSMTPRTEIITSHPSNHLMEHVHQGSYEHHFLPTNHDPTVDHKGTMHDYATQYIPNNDSDSFG</sequence>
<organism evidence="3 4">
    <name type="scientific">Stachybotrys chartarum (strain CBS 109288 / IBT 7711)</name>
    <name type="common">Toxic black mold</name>
    <name type="synonym">Stilbospora chartarum</name>
    <dbReference type="NCBI Taxonomy" id="1280523"/>
    <lineage>
        <taxon>Eukaryota</taxon>
        <taxon>Fungi</taxon>
        <taxon>Dikarya</taxon>
        <taxon>Ascomycota</taxon>
        <taxon>Pezizomycotina</taxon>
        <taxon>Sordariomycetes</taxon>
        <taxon>Hypocreomycetidae</taxon>
        <taxon>Hypocreales</taxon>
        <taxon>Stachybotryaceae</taxon>
        <taxon>Stachybotrys</taxon>
    </lineage>
</organism>
<dbReference type="OrthoDB" id="4505928at2759"/>
<keyword evidence="4" id="KW-1185">Reference proteome</keyword>
<proteinExistence type="predicted"/>
<feature type="region of interest" description="Disordered" evidence="2">
    <location>
        <begin position="139"/>
        <end position="171"/>
    </location>
</feature>
<dbReference type="PANTHER" id="PTHR42070">
    <property type="entry name" value="FILAMENT ASSOCIATED PROTEIN, PUTATIVE (AFU_ORTHOLOGUE AFUA_8G06630)-RELATED"/>
    <property type="match status" value="1"/>
</dbReference>
<protein>
    <recommendedName>
        <fullName evidence="5">BZIP domain-containing protein</fullName>
    </recommendedName>
</protein>
<dbReference type="AlphaFoldDB" id="A0A084AIB2"/>
<evidence type="ECO:0000313" key="4">
    <source>
        <dbReference type="Proteomes" id="UP000028045"/>
    </source>
</evidence>